<evidence type="ECO:0000313" key="2">
    <source>
        <dbReference type="Proteomes" id="UP001223261"/>
    </source>
</evidence>
<reference evidence="1" key="1">
    <citation type="journal article" date="2023" name="Antibiotics">
        <title>Prevalence and Molecular Characterization of Methicillin-Resistant Staphylococci (MRS) and Mammaliicocci (MRM) in Dromedary Camels from Algeria: First Detection of SCCmec-mecC Hybrid in Methicillin-Resistant Mammaliicoccus lentus.</title>
        <authorList>
            <person name="Belhout C."/>
            <person name="Boyen F."/>
            <person name="Vereecke N."/>
            <person name="Theuns S."/>
            <person name="Taibi N."/>
            <person name="Stegger M."/>
            <person name="de la Fe-Rodriguez P.Y."/>
            <person name="Bouayad L."/>
            <person name="Elgroud R."/>
            <person name="Butaye P."/>
        </authorList>
    </citation>
    <scope>NUCLEOTIDE SEQUENCE</scope>
    <source>
        <strain evidence="1">7048</strain>
    </source>
</reference>
<organism evidence="1 2">
    <name type="scientific">Mammaliicoccus lentus</name>
    <name type="common">Staphylococcus lentus</name>
    <dbReference type="NCBI Taxonomy" id="42858"/>
    <lineage>
        <taxon>Bacteria</taxon>
        <taxon>Bacillati</taxon>
        <taxon>Bacillota</taxon>
        <taxon>Bacilli</taxon>
        <taxon>Bacillales</taxon>
        <taxon>Staphylococcaceae</taxon>
        <taxon>Mammaliicoccus</taxon>
    </lineage>
</organism>
<sequence length="134" mass="15865">MRDLMTDMYNAFLKDDVLSQYVGKQSIKFINYPNANDIKNTMIVIDDLQSPIPSDYADDDNLTYEYAYQVDVFVKQNSNTNSRLLCERLILRVQRIMWQEFGFGEISSAQPSYDEEHALYRRTKVFKGKQYYKI</sequence>
<dbReference type="EMBL" id="CP118848">
    <property type="protein sequence ID" value="WHI58999.1"/>
    <property type="molecule type" value="Genomic_DNA"/>
</dbReference>
<dbReference type="Proteomes" id="UP001223261">
    <property type="component" value="Chromosome"/>
</dbReference>
<name>A0AAX3W145_MAMLE</name>
<dbReference type="RefSeq" id="WP_282861770.1">
    <property type="nucleotide sequence ID" value="NZ_CP118848.1"/>
</dbReference>
<proteinExistence type="predicted"/>
<accession>A0AAX3W145</accession>
<evidence type="ECO:0000313" key="1">
    <source>
        <dbReference type="EMBL" id="WHI58999.1"/>
    </source>
</evidence>
<protein>
    <submittedName>
        <fullName evidence="1">Uncharacterized protein</fullName>
    </submittedName>
</protein>
<dbReference type="AlphaFoldDB" id="A0AAX3W145"/>
<gene>
    <name evidence="1" type="ORF">PYH69_09545</name>
</gene>